<name>A0ABU2Z2Y6_9ACTN</name>
<dbReference type="EMBL" id="JAVRFJ010000025">
    <property type="protein sequence ID" value="MDT0570938.1"/>
    <property type="molecule type" value="Genomic_DNA"/>
</dbReference>
<feature type="transmembrane region" description="Helical" evidence="2">
    <location>
        <begin position="314"/>
        <end position="335"/>
    </location>
</feature>
<feature type="region of interest" description="Disordered" evidence="1">
    <location>
        <begin position="1"/>
        <end position="33"/>
    </location>
</feature>
<accession>A0ABU2Z2Y6</accession>
<comment type="caution">
    <text evidence="3">The sequence shown here is derived from an EMBL/GenBank/DDBJ whole genome shotgun (WGS) entry which is preliminary data.</text>
</comment>
<feature type="transmembrane region" description="Helical" evidence="2">
    <location>
        <begin position="50"/>
        <end position="69"/>
    </location>
</feature>
<sequence length="343" mass="36414">MNRLDDPTAAPAAKAGAPSTTRTTHPAAAPTPPPARGLIRAVLRLHQSALWFWGLLVGLVAAGLLWAAGPGYDAVWAVYVKSGCAEADYCTIGDAYTRYDLAVTLGSTVLTLAPALIGAWAGGALIARELESGTARLAWTQSVSPARWLATKLTVPAAVIVSGTVLLTLLNRLVWEREERLRHELGTRDWFAYSTFLGNGTLATAHALLALALGALAGLLLRRSLPALAAGVAGVAAVMVTLRTVRHQLWPVETLVSKTPDRGWTGELIDRGLVTTSGERVSDAACEEITCGRTDVAAHYADFHPSSHFWPLQLVESAIVLTLAAVLVWAAFHLLRRRTGGTV</sequence>
<feature type="transmembrane region" description="Helical" evidence="2">
    <location>
        <begin position="101"/>
        <end position="127"/>
    </location>
</feature>
<feature type="transmembrane region" description="Helical" evidence="2">
    <location>
        <begin position="148"/>
        <end position="170"/>
    </location>
</feature>
<feature type="transmembrane region" description="Helical" evidence="2">
    <location>
        <begin position="225"/>
        <end position="245"/>
    </location>
</feature>
<organism evidence="3 4">
    <name type="scientific">Streptomyces gottesmaniae</name>
    <dbReference type="NCBI Taxonomy" id="3075518"/>
    <lineage>
        <taxon>Bacteria</taxon>
        <taxon>Bacillati</taxon>
        <taxon>Actinomycetota</taxon>
        <taxon>Actinomycetes</taxon>
        <taxon>Kitasatosporales</taxon>
        <taxon>Streptomycetaceae</taxon>
        <taxon>Streptomyces</taxon>
    </lineage>
</organism>
<reference evidence="3" key="1">
    <citation type="submission" date="2024-05" db="EMBL/GenBank/DDBJ databases">
        <title>30 novel species of actinomycetes from the DSMZ collection.</title>
        <authorList>
            <person name="Nouioui I."/>
        </authorList>
    </citation>
    <scope>NUCLEOTIDE SEQUENCE</scope>
    <source>
        <strain evidence="3">DSM 3412</strain>
    </source>
</reference>
<keyword evidence="2" id="KW-0472">Membrane</keyword>
<gene>
    <name evidence="3" type="ORF">RM704_26340</name>
</gene>
<feature type="compositionally biased region" description="Low complexity" evidence="1">
    <location>
        <begin position="7"/>
        <end position="28"/>
    </location>
</feature>
<evidence type="ECO:0000256" key="1">
    <source>
        <dbReference type="SAM" id="MobiDB-lite"/>
    </source>
</evidence>
<feature type="transmembrane region" description="Helical" evidence="2">
    <location>
        <begin position="190"/>
        <end position="213"/>
    </location>
</feature>
<proteinExistence type="predicted"/>
<keyword evidence="2" id="KW-1133">Transmembrane helix</keyword>
<keyword evidence="2" id="KW-0812">Transmembrane</keyword>
<keyword evidence="4" id="KW-1185">Reference proteome</keyword>
<dbReference type="Proteomes" id="UP001180737">
    <property type="component" value="Unassembled WGS sequence"/>
</dbReference>
<evidence type="ECO:0000256" key="2">
    <source>
        <dbReference type="SAM" id="Phobius"/>
    </source>
</evidence>
<dbReference type="RefSeq" id="WP_052145799.1">
    <property type="nucleotide sequence ID" value="NZ_JAVRFJ010000025.1"/>
</dbReference>
<evidence type="ECO:0000313" key="3">
    <source>
        <dbReference type="EMBL" id="MDT0570938.1"/>
    </source>
</evidence>
<protein>
    <submittedName>
        <fullName evidence="3">ABC transporter permease</fullName>
    </submittedName>
</protein>
<evidence type="ECO:0000313" key="4">
    <source>
        <dbReference type="Proteomes" id="UP001180737"/>
    </source>
</evidence>